<accession>A0A9Q3I6G2</accession>
<evidence type="ECO:0000256" key="9">
    <source>
        <dbReference type="SAM" id="MobiDB-lite"/>
    </source>
</evidence>
<evidence type="ECO:0000256" key="3">
    <source>
        <dbReference type="ARBA" id="ARBA00022722"/>
    </source>
</evidence>
<dbReference type="GO" id="GO:0070336">
    <property type="term" value="F:flap-structured DNA binding"/>
    <property type="evidence" value="ECO:0007669"/>
    <property type="project" value="TreeGrafter"/>
</dbReference>
<dbReference type="PANTHER" id="PTHR15749">
    <property type="entry name" value="FANCONI-ASSOCIATED NUCLEASE 1"/>
    <property type="match status" value="1"/>
</dbReference>
<evidence type="ECO:0000313" key="12">
    <source>
        <dbReference type="Proteomes" id="UP000765509"/>
    </source>
</evidence>
<comment type="subcellular location">
    <subcellularLocation>
        <location evidence="8">Nucleus</location>
    </subcellularLocation>
</comment>
<feature type="compositionally biased region" description="Low complexity" evidence="9">
    <location>
        <begin position="1"/>
        <end position="47"/>
    </location>
</feature>
<dbReference type="Pfam" id="PF08774">
    <property type="entry name" value="VRR_NUC"/>
    <property type="match status" value="1"/>
</dbReference>
<dbReference type="AlphaFoldDB" id="A0A9Q3I6G2"/>
<comment type="similarity">
    <text evidence="2 8">Belongs to the FAN1 family.</text>
</comment>
<evidence type="ECO:0000313" key="11">
    <source>
        <dbReference type="EMBL" id="MBW0528897.1"/>
    </source>
</evidence>
<name>A0A9Q3I6G2_9BASI</name>
<comment type="caution">
    <text evidence="11">The sequence shown here is derived from an EMBL/GenBank/DDBJ whole genome shotgun (WGS) entry which is preliminary data.</text>
</comment>
<organism evidence="11 12">
    <name type="scientific">Austropuccinia psidii MF-1</name>
    <dbReference type="NCBI Taxonomy" id="1389203"/>
    <lineage>
        <taxon>Eukaryota</taxon>
        <taxon>Fungi</taxon>
        <taxon>Dikarya</taxon>
        <taxon>Basidiomycota</taxon>
        <taxon>Pucciniomycotina</taxon>
        <taxon>Pucciniomycetes</taxon>
        <taxon>Pucciniales</taxon>
        <taxon>Sphaerophragmiaceae</taxon>
        <taxon>Austropuccinia</taxon>
    </lineage>
</organism>
<dbReference type="SMART" id="SM00990">
    <property type="entry name" value="VRR_NUC"/>
    <property type="match status" value="1"/>
</dbReference>
<dbReference type="InterPro" id="IPR049125">
    <property type="entry name" value="FAN1-like_WH"/>
</dbReference>
<keyword evidence="4 8" id="KW-0479">Metal-binding</keyword>
<dbReference type="InterPro" id="IPR049126">
    <property type="entry name" value="FAN1-like_TPR"/>
</dbReference>
<sequence length="969" mass="111079">MSNTPSIHSTSPTSPTSPTHSNHSSASSASSSSSSSASSASSKTSPFKNKKFKTFDDKFQISSNQWTPIDAGSIEIRQNKSLNHQKFKSKSNSTNDSINQINHHNLVRLFDSEIHLDSSNLELNQFNHQFDPSILVSIDQKISLYVSCFEEILSTVLNHEHYLFSQSELKVLYAWNALSYSSKYLFVRLFMRKHSNWFRLDKLTNYQSDLGDLSKACQGLCRPIDQLFTSINSDQFNHHHLNLNLTNHHLDSFQNPSAEFQSYSTFQPNSSNITPELVQKWCLLTLNLSNLTPQSFNPYGIHQHSILHDSASNLSYSPIPPPVPIRLIPTSSSIIDSSQPIHSPIFRPTSPPALDLFEQDFISFASMTSNDYSSLSTDDLFACMSLDELKTFAKQLHTNPHTTRDMIILGLKAATKTQSTLHGAKTTRGRGRKQLSLKFNQKGLKESQSLALNKKILKIIGPCIKLSPTVSALIKRLHLVFYRSTTATEKAMTASILTRMNIRAYPSYHVNRSNQIFESRRMLLKYEKALELEQQFEDLLTDDRKSMGDDNESKLRRQEAKGIRRRQALELFESAWLDWQQVVMEENEKSERRKEAIDMTLSEAEHDRLTYYKKRFHPGWPLTRIVYKASGIYSQLKEYNREVQVLEALLQQTHFRRGKRGQWYDRLALVLMRHLSHSTTDPENREHHLMSAAYTCTQGLKDPDTHQIYRLSLTRRLNRLNSMGITGLSKNVELVDDLQPFKKNSIYRTKLSDDHEIGRKSSWLGIFDSAELTVEEVCLEHYTSKGWRGFHSETQILKMIFSLIFWDILFAPVDGAFETSFQTAPLDLTTDAFAIVRRPLIEDRVDRLKDRGIIEATERLIETYKRESSKKTLCIGINWEKFQLEDLLEIVKCLGLKAVLKICQVFSEDWLYWSTGGPDLCLWKSDENVCRFVEVKGPGDKLSEKQKAWINLLAIDAGIEVEVCSVKEV</sequence>
<dbReference type="InterPro" id="IPR033315">
    <property type="entry name" value="Fan1-like"/>
</dbReference>
<comment type="function">
    <text evidence="8">Nuclease required for the repair of DNA interstrand cross-links (ICL). Acts as a 5'-3' exonuclease that anchors at a cut end of DNA and cleaves DNA successively at every third nucleotide, allowing to excise an ICL from one strand through flanking incisions.</text>
</comment>
<dbReference type="InterPro" id="IPR011856">
    <property type="entry name" value="tRNA_endonuc-like_dom_sf"/>
</dbReference>
<keyword evidence="6 8" id="KW-0460">Magnesium</keyword>
<dbReference type="Gene3D" id="3.40.1350.10">
    <property type="match status" value="1"/>
</dbReference>
<dbReference type="CDD" id="cd22326">
    <property type="entry name" value="FAN1-like"/>
    <property type="match status" value="1"/>
</dbReference>
<keyword evidence="7 8" id="KW-0464">Manganese</keyword>
<evidence type="ECO:0000256" key="2">
    <source>
        <dbReference type="ARBA" id="ARBA00005533"/>
    </source>
</evidence>
<evidence type="ECO:0000256" key="6">
    <source>
        <dbReference type="ARBA" id="ARBA00022842"/>
    </source>
</evidence>
<dbReference type="Proteomes" id="UP000765509">
    <property type="component" value="Unassembled WGS sequence"/>
</dbReference>
<dbReference type="Pfam" id="PF21170">
    <property type="entry name" value="FAN1_TPR"/>
    <property type="match status" value="1"/>
</dbReference>
<dbReference type="EC" id="3.1.4.1" evidence="8"/>
<evidence type="ECO:0000256" key="8">
    <source>
        <dbReference type="RuleBase" id="RU365033"/>
    </source>
</evidence>
<dbReference type="InterPro" id="IPR049132">
    <property type="entry name" value="FAN1-like_euk"/>
</dbReference>
<keyword evidence="8" id="KW-0227">DNA damage</keyword>
<feature type="region of interest" description="Disordered" evidence="9">
    <location>
        <begin position="1"/>
        <end position="49"/>
    </location>
</feature>
<dbReference type="GO" id="GO:0005634">
    <property type="term" value="C:nucleus"/>
    <property type="evidence" value="ECO:0007669"/>
    <property type="project" value="UniProtKB-SubCell"/>
</dbReference>
<dbReference type="PANTHER" id="PTHR15749:SF4">
    <property type="entry name" value="FANCONI-ASSOCIATED NUCLEASE 1"/>
    <property type="match status" value="1"/>
</dbReference>
<dbReference type="InterPro" id="IPR014883">
    <property type="entry name" value="VRR_NUC"/>
</dbReference>
<dbReference type="Pfam" id="PF21315">
    <property type="entry name" value="FAN1_HTH"/>
    <property type="match status" value="1"/>
</dbReference>
<gene>
    <name evidence="11" type="ORF">O181_068612</name>
</gene>
<evidence type="ECO:0000256" key="7">
    <source>
        <dbReference type="ARBA" id="ARBA00023211"/>
    </source>
</evidence>
<keyword evidence="8" id="KW-0234">DNA repair</keyword>
<evidence type="ECO:0000256" key="5">
    <source>
        <dbReference type="ARBA" id="ARBA00022801"/>
    </source>
</evidence>
<dbReference type="GO" id="GO:0036297">
    <property type="term" value="P:interstrand cross-link repair"/>
    <property type="evidence" value="ECO:0007669"/>
    <property type="project" value="InterPro"/>
</dbReference>
<dbReference type="GO" id="GO:0017108">
    <property type="term" value="F:5'-flap endonuclease activity"/>
    <property type="evidence" value="ECO:0007669"/>
    <property type="project" value="TreeGrafter"/>
</dbReference>
<evidence type="ECO:0000256" key="1">
    <source>
        <dbReference type="ARBA" id="ARBA00000983"/>
    </source>
</evidence>
<dbReference type="GO" id="GO:0008409">
    <property type="term" value="F:5'-3' exonuclease activity"/>
    <property type="evidence" value="ECO:0007669"/>
    <property type="project" value="TreeGrafter"/>
</dbReference>
<keyword evidence="5 8" id="KW-0378">Hydrolase</keyword>
<feature type="domain" description="VRR-NUC" evidence="10">
    <location>
        <begin position="856"/>
        <end position="968"/>
    </location>
</feature>
<reference evidence="11" key="1">
    <citation type="submission" date="2021-03" db="EMBL/GenBank/DDBJ databases">
        <title>Draft genome sequence of rust myrtle Austropuccinia psidii MF-1, a brazilian biotype.</title>
        <authorList>
            <person name="Quecine M.C."/>
            <person name="Pachon D.M.R."/>
            <person name="Bonatelli M.L."/>
            <person name="Correr F.H."/>
            <person name="Franceschini L.M."/>
            <person name="Leite T.F."/>
            <person name="Margarido G.R.A."/>
            <person name="Almeida C.A."/>
            <person name="Ferrarezi J.A."/>
            <person name="Labate C.A."/>
        </authorList>
    </citation>
    <scope>NUCLEOTIDE SEQUENCE</scope>
    <source>
        <strain evidence="11">MF-1</strain>
    </source>
</reference>
<keyword evidence="3 8" id="KW-0540">Nuclease</keyword>
<dbReference type="GO" id="GO:0004528">
    <property type="term" value="F:phosphodiesterase I activity"/>
    <property type="evidence" value="ECO:0007669"/>
    <property type="project" value="UniProtKB-EC"/>
</dbReference>
<comment type="cofactor">
    <cofactor evidence="8">
        <name>Mg(2+)</name>
        <dbReference type="ChEBI" id="CHEBI:18420"/>
    </cofactor>
    <cofactor evidence="8">
        <name>Mn(2+)</name>
        <dbReference type="ChEBI" id="CHEBI:29035"/>
    </cofactor>
</comment>
<keyword evidence="8" id="KW-0539">Nucleus</keyword>
<dbReference type="GO" id="GO:0046872">
    <property type="term" value="F:metal ion binding"/>
    <property type="evidence" value="ECO:0007669"/>
    <property type="project" value="UniProtKB-KW"/>
</dbReference>
<proteinExistence type="inferred from homology"/>
<protein>
    <recommendedName>
        <fullName evidence="8">Fanconi-associated nuclease</fullName>
        <ecNumber evidence="8">3.1.4.1</ecNumber>
    </recommendedName>
</protein>
<evidence type="ECO:0000259" key="10">
    <source>
        <dbReference type="SMART" id="SM00990"/>
    </source>
</evidence>
<comment type="catalytic activity">
    <reaction evidence="1 8">
        <text>Hydrolytically removes 5'-nucleotides successively from the 3'-hydroxy termini of 3'-hydroxy-terminated oligonucleotides.</text>
        <dbReference type="EC" id="3.1.4.1"/>
    </reaction>
</comment>
<evidence type="ECO:0000256" key="4">
    <source>
        <dbReference type="ARBA" id="ARBA00022723"/>
    </source>
</evidence>
<keyword evidence="12" id="KW-1185">Reference proteome</keyword>
<dbReference type="OrthoDB" id="258143at2759"/>
<dbReference type="EMBL" id="AVOT02034714">
    <property type="protein sequence ID" value="MBW0528897.1"/>
    <property type="molecule type" value="Genomic_DNA"/>
</dbReference>